<dbReference type="EMBL" id="JAUSRD010000001">
    <property type="protein sequence ID" value="MDP9890911.1"/>
    <property type="molecule type" value="Genomic_DNA"/>
</dbReference>
<evidence type="ECO:0000313" key="3">
    <source>
        <dbReference type="Proteomes" id="UP001242045"/>
    </source>
</evidence>
<name>A0AAW8CSW4_9BURK</name>
<evidence type="ECO:0000256" key="1">
    <source>
        <dbReference type="SAM" id="MobiDB-lite"/>
    </source>
</evidence>
<reference evidence="2" key="1">
    <citation type="submission" date="2023-07" db="EMBL/GenBank/DDBJ databases">
        <title>Sorghum-associated microbial communities from plants grown in Nebraska, USA.</title>
        <authorList>
            <person name="Schachtman D."/>
        </authorList>
    </citation>
    <scope>NUCLEOTIDE SEQUENCE</scope>
    <source>
        <strain evidence="2">DS3754</strain>
    </source>
</reference>
<accession>A0AAW8CSW4</accession>
<evidence type="ECO:0000313" key="2">
    <source>
        <dbReference type="EMBL" id="MDP9890911.1"/>
    </source>
</evidence>
<sequence>MELSQERDVSVSTAPVPVLGLLITREVDKYKGGLPGVAVPVGAGLIKGSFSRVRFDNDLGAAATPFAPDRDASVQKLAIGYEHNLSKRPRPIHRSSGAVCGGSTRNELHQ</sequence>
<proteinExistence type="predicted"/>
<dbReference type="Proteomes" id="UP001242045">
    <property type="component" value="Unassembled WGS sequence"/>
</dbReference>
<dbReference type="AlphaFoldDB" id="A0AAW8CSW4"/>
<organism evidence="2 3">
    <name type="scientific">Variovorax boronicumulans</name>
    <dbReference type="NCBI Taxonomy" id="436515"/>
    <lineage>
        <taxon>Bacteria</taxon>
        <taxon>Pseudomonadati</taxon>
        <taxon>Pseudomonadota</taxon>
        <taxon>Betaproteobacteria</taxon>
        <taxon>Burkholderiales</taxon>
        <taxon>Comamonadaceae</taxon>
        <taxon>Variovorax</taxon>
    </lineage>
</organism>
<gene>
    <name evidence="2" type="ORF">J2W31_000007</name>
</gene>
<comment type="caution">
    <text evidence="2">The sequence shown here is derived from an EMBL/GenBank/DDBJ whole genome shotgun (WGS) entry which is preliminary data.</text>
</comment>
<protein>
    <submittedName>
        <fullName evidence="2">Uncharacterized protein</fullName>
    </submittedName>
</protein>
<feature type="region of interest" description="Disordered" evidence="1">
    <location>
        <begin position="88"/>
        <end position="110"/>
    </location>
</feature>